<evidence type="ECO:0000259" key="5">
    <source>
        <dbReference type="PROSITE" id="PS51387"/>
    </source>
</evidence>
<name>A0A5C5GGR1_9RHOB</name>
<dbReference type="PROSITE" id="PS51387">
    <property type="entry name" value="FAD_PCMH"/>
    <property type="match status" value="1"/>
</dbReference>
<evidence type="ECO:0000256" key="1">
    <source>
        <dbReference type="ARBA" id="ARBA00001974"/>
    </source>
</evidence>
<dbReference type="OrthoDB" id="9811557at2"/>
<evidence type="ECO:0000256" key="4">
    <source>
        <dbReference type="ARBA" id="ARBA00023002"/>
    </source>
</evidence>
<dbReference type="RefSeq" id="WP_140194088.1">
    <property type="nucleotide sequence ID" value="NZ_CP065915.1"/>
</dbReference>
<dbReference type="InterPro" id="IPR004113">
    <property type="entry name" value="FAD-bd_oxidored_4_C"/>
</dbReference>
<dbReference type="EMBL" id="VFFF01000001">
    <property type="protein sequence ID" value="TNY33404.1"/>
    <property type="molecule type" value="Genomic_DNA"/>
</dbReference>
<comment type="cofactor">
    <cofactor evidence="1">
        <name>FAD</name>
        <dbReference type="ChEBI" id="CHEBI:57692"/>
    </cofactor>
</comment>
<dbReference type="Gene3D" id="3.30.70.2740">
    <property type="match status" value="1"/>
</dbReference>
<evidence type="ECO:0000256" key="2">
    <source>
        <dbReference type="ARBA" id="ARBA00022630"/>
    </source>
</evidence>
<feature type="domain" description="FAD-binding PCMH-type" evidence="5">
    <location>
        <begin position="48"/>
        <end position="226"/>
    </location>
</feature>
<dbReference type="InterPro" id="IPR016166">
    <property type="entry name" value="FAD-bd_PCMH"/>
</dbReference>
<dbReference type="InterPro" id="IPR016169">
    <property type="entry name" value="FAD-bd_PCMH_sub2"/>
</dbReference>
<proteinExistence type="predicted"/>
<keyword evidence="7" id="KW-1185">Reference proteome</keyword>
<dbReference type="InterPro" id="IPR016164">
    <property type="entry name" value="FAD-linked_Oxase-like_C"/>
</dbReference>
<evidence type="ECO:0000313" key="6">
    <source>
        <dbReference type="EMBL" id="TNY33404.1"/>
    </source>
</evidence>
<gene>
    <name evidence="6" type="ORF">FHY64_09060</name>
</gene>
<keyword evidence="2" id="KW-0285">Flavoprotein</keyword>
<dbReference type="InterPro" id="IPR051914">
    <property type="entry name" value="FAD-linked_OxidoTrans_Type4"/>
</dbReference>
<dbReference type="InterPro" id="IPR016171">
    <property type="entry name" value="Vanillyl_alc_oxidase_C-sub2"/>
</dbReference>
<dbReference type="Pfam" id="PF02913">
    <property type="entry name" value="FAD-oxidase_C"/>
    <property type="match status" value="1"/>
</dbReference>
<dbReference type="PANTHER" id="PTHR42934">
    <property type="entry name" value="GLYCOLATE OXIDASE SUBUNIT GLCD"/>
    <property type="match status" value="1"/>
</dbReference>
<comment type="caution">
    <text evidence="6">The sequence shown here is derived from an EMBL/GenBank/DDBJ whole genome shotgun (WGS) entry which is preliminary data.</text>
</comment>
<dbReference type="GO" id="GO:0071949">
    <property type="term" value="F:FAD binding"/>
    <property type="evidence" value="ECO:0007669"/>
    <property type="project" value="InterPro"/>
</dbReference>
<reference evidence="6 7" key="1">
    <citation type="submission" date="2019-06" db="EMBL/GenBank/DDBJ databases">
        <title>Genome of new Rhodobacteraceae sp. SM1903.</title>
        <authorList>
            <person name="Ren X."/>
        </authorList>
    </citation>
    <scope>NUCLEOTIDE SEQUENCE [LARGE SCALE GENOMIC DNA]</scope>
    <source>
        <strain evidence="6 7">SM1903</strain>
    </source>
</reference>
<dbReference type="GO" id="GO:0016491">
    <property type="term" value="F:oxidoreductase activity"/>
    <property type="evidence" value="ECO:0007669"/>
    <property type="project" value="UniProtKB-KW"/>
</dbReference>
<dbReference type="Pfam" id="PF01565">
    <property type="entry name" value="FAD_binding_4"/>
    <property type="match status" value="1"/>
</dbReference>
<dbReference type="SUPFAM" id="SSF56176">
    <property type="entry name" value="FAD-binding/transporter-associated domain-like"/>
    <property type="match status" value="1"/>
</dbReference>
<sequence length="479" mass="50175">MEMPVPNAALLAKKAEVVARLQAVLPEGSVIHDPAETRAYECDALTAYRCPPLCAVLPGSTEDVAAVLKVCSEEGVPVVPRGSGTSLAGGALPTEDCVILGVARLNAVLETDYDNRFIKVQTGRTNLSVTGAVEADGFFYAPDPSSQLACAIAGNIAMNSGGAHCLKYGVTTNNLLGVTMVLMDGTVVELGGEHMDAGGLDLLGVVCGSEGQLGVVTEATLRIVPKPEGAKPVLMGFASNEVAGACVSDIIRAGVLPVAIEFMDRPCIRACEAFASAGYPDCEALLIVEVEGSDDEIAEQLGTILAIARSHDPVELREAADADEAARIWLGRKSAFGAMGQINDYICLDGTIPVSRLPEVLGGIRELSEKYGLEVANVFHAGDGNMHPLILFNANADGELAKAEEMGAEILTLCVEVGGCLTGEHGVGVEKRDLMLVQYDPADLEAQMAVKDVFDPQWLLNPAKVFPLASSDARRMAAE</sequence>
<dbReference type="InterPro" id="IPR036318">
    <property type="entry name" value="FAD-bd_PCMH-like_sf"/>
</dbReference>
<dbReference type="Gene3D" id="1.10.45.10">
    <property type="entry name" value="Vanillyl-alcohol Oxidase, Chain A, domain 4"/>
    <property type="match status" value="1"/>
</dbReference>
<accession>A0A5C5GGR1</accession>
<dbReference type="AlphaFoldDB" id="A0A5C5GGR1"/>
<dbReference type="InterPro" id="IPR006094">
    <property type="entry name" value="Oxid_FAD_bind_N"/>
</dbReference>
<keyword evidence="3" id="KW-0274">FAD</keyword>
<dbReference type="PANTHER" id="PTHR42934:SF1">
    <property type="entry name" value="GLYCOLATE OXIDASE SUBUNIT GLCD"/>
    <property type="match status" value="1"/>
</dbReference>
<dbReference type="Gene3D" id="3.30.465.10">
    <property type="match status" value="1"/>
</dbReference>
<dbReference type="SUPFAM" id="SSF55103">
    <property type="entry name" value="FAD-linked oxidases, C-terminal domain"/>
    <property type="match status" value="1"/>
</dbReference>
<keyword evidence="4" id="KW-0560">Oxidoreductase</keyword>
<protein>
    <submittedName>
        <fullName evidence="6">FAD-binding protein</fullName>
    </submittedName>
</protein>
<evidence type="ECO:0000313" key="7">
    <source>
        <dbReference type="Proteomes" id="UP000314011"/>
    </source>
</evidence>
<dbReference type="Proteomes" id="UP000314011">
    <property type="component" value="Unassembled WGS sequence"/>
</dbReference>
<organism evidence="6 7">
    <name type="scientific">Pelagovum pacificum</name>
    <dbReference type="NCBI Taxonomy" id="2588711"/>
    <lineage>
        <taxon>Bacteria</taxon>
        <taxon>Pseudomonadati</taxon>
        <taxon>Pseudomonadota</taxon>
        <taxon>Alphaproteobacteria</taxon>
        <taxon>Rhodobacterales</taxon>
        <taxon>Paracoccaceae</taxon>
        <taxon>Pelagovum</taxon>
    </lineage>
</organism>
<evidence type="ECO:0000256" key="3">
    <source>
        <dbReference type="ARBA" id="ARBA00022827"/>
    </source>
</evidence>